<dbReference type="PANTHER" id="PTHR21461">
    <property type="entry name" value="GLYCOSYLTRANSFERASE FAMILY 92 PROTEIN"/>
    <property type="match status" value="1"/>
</dbReference>
<protein>
    <recommendedName>
        <fullName evidence="8">Glycosyltransferase family 92 protein</fullName>
        <ecNumber evidence="8">2.4.1.-</ecNumber>
    </recommendedName>
</protein>
<dbReference type="EC" id="2.4.1.-" evidence="8"/>
<keyword evidence="4 8" id="KW-0808">Transferase</keyword>
<reference evidence="9" key="1">
    <citation type="submission" date="2022-11" db="EMBL/GenBank/DDBJ databases">
        <authorList>
            <person name="Kikuchi T."/>
        </authorList>
    </citation>
    <scope>NUCLEOTIDE SEQUENCE</scope>
    <source>
        <strain evidence="9">PS1010</strain>
    </source>
</reference>
<dbReference type="GO" id="GO:0005737">
    <property type="term" value="C:cytoplasm"/>
    <property type="evidence" value="ECO:0007669"/>
    <property type="project" value="TreeGrafter"/>
</dbReference>
<accession>A0A9P1ITJ7</accession>
<evidence type="ECO:0000256" key="4">
    <source>
        <dbReference type="ARBA" id="ARBA00022679"/>
    </source>
</evidence>
<evidence type="ECO:0000256" key="6">
    <source>
        <dbReference type="ARBA" id="ARBA00022989"/>
    </source>
</evidence>
<name>A0A9P1ITJ7_9PELO</name>
<keyword evidence="6 8" id="KW-1133">Transmembrane helix</keyword>
<dbReference type="OrthoDB" id="5792559at2759"/>
<dbReference type="Pfam" id="PF01697">
    <property type="entry name" value="Glyco_transf_92"/>
    <property type="match status" value="1"/>
</dbReference>
<keyword evidence="3 8" id="KW-0328">Glycosyltransferase</keyword>
<keyword evidence="10" id="KW-1185">Reference proteome</keyword>
<dbReference type="EMBL" id="CANHGI010000005">
    <property type="protein sequence ID" value="CAI5450029.1"/>
    <property type="molecule type" value="Genomic_DNA"/>
</dbReference>
<proteinExistence type="inferred from homology"/>
<evidence type="ECO:0000256" key="5">
    <source>
        <dbReference type="ARBA" id="ARBA00022692"/>
    </source>
</evidence>
<keyword evidence="7 8" id="KW-0472">Membrane</keyword>
<dbReference type="AlphaFoldDB" id="A0A9P1ITJ7"/>
<evidence type="ECO:0000313" key="10">
    <source>
        <dbReference type="Proteomes" id="UP001152747"/>
    </source>
</evidence>
<dbReference type="Proteomes" id="UP001152747">
    <property type="component" value="Unassembled WGS sequence"/>
</dbReference>
<dbReference type="GO" id="GO:0016020">
    <property type="term" value="C:membrane"/>
    <property type="evidence" value="ECO:0007669"/>
    <property type="project" value="UniProtKB-SubCell"/>
</dbReference>
<organism evidence="9 10">
    <name type="scientific">Caenorhabditis angaria</name>
    <dbReference type="NCBI Taxonomy" id="860376"/>
    <lineage>
        <taxon>Eukaryota</taxon>
        <taxon>Metazoa</taxon>
        <taxon>Ecdysozoa</taxon>
        <taxon>Nematoda</taxon>
        <taxon>Chromadorea</taxon>
        <taxon>Rhabditida</taxon>
        <taxon>Rhabditina</taxon>
        <taxon>Rhabditomorpha</taxon>
        <taxon>Rhabditoidea</taxon>
        <taxon>Rhabditidae</taxon>
        <taxon>Peloderinae</taxon>
        <taxon>Caenorhabditis</taxon>
    </lineage>
</organism>
<comment type="caution">
    <text evidence="9">The sequence shown here is derived from an EMBL/GenBank/DDBJ whole genome shotgun (WGS) entry which is preliminary data.</text>
</comment>
<comment type="subcellular location">
    <subcellularLocation>
        <location evidence="1">Membrane</location>
        <topology evidence="1">Single-pass membrane protein</topology>
    </subcellularLocation>
</comment>
<dbReference type="InterPro" id="IPR008166">
    <property type="entry name" value="Glyco_transf_92"/>
</dbReference>
<evidence type="ECO:0000256" key="2">
    <source>
        <dbReference type="ARBA" id="ARBA00007647"/>
    </source>
</evidence>
<dbReference type="PANTHER" id="PTHR21461:SF40">
    <property type="entry name" value="GLYCOSYLTRANSFERASE FAMILY 92 PROTEIN"/>
    <property type="match status" value="1"/>
</dbReference>
<dbReference type="GO" id="GO:0016757">
    <property type="term" value="F:glycosyltransferase activity"/>
    <property type="evidence" value="ECO:0007669"/>
    <property type="project" value="UniProtKB-UniRule"/>
</dbReference>
<evidence type="ECO:0000313" key="9">
    <source>
        <dbReference type="EMBL" id="CAI5450029.1"/>
    </source>
</evidence>
<sequence>MWNRFARNSAQFFIFSPPFLFSAKSENDKVFVESGKTEDDMRMDTASRKTPESHPKNLEHYIELLNRTNSEDLSIATINDTINTCQIGAKNNVTTRLLPDQHLHERWRKQNVINDMITMRYGELRLISAFVYSDFVAVVFSMYGRENSSLAVTCQYFDCNHNHIGSYDSRIYPISAVRCVRKFGAEFISITVAGEDASVRDPIQIIDRTATQPPHLIGVCAGQVYGNETRFVDIVESVEHHRMMGATMFYLTIFDADEPLDRVVWEYQRLGLMEATYVNLEFSQITFDFHPIQVADCYYRSRMHSKWVINLDIDERFFMKSPTNLPKFLENLPVSPEIVGLTFQVARIKVEDPGILSQEERFFEKYRVQSRPMWINLKCIYQHQYAHVPFFHFPWRISPTKRIMHFNSTIGYFRHYRLVSATHIGANWVDLYSPFSENSMDPEFARNLKSRISRKLSYLFDKHYIKCDSIIQSDFTKSDYIGQGYKFSHHSKSPFSGAKFENWGPDMQALWPYNNNQQQQNAVNFNYRSVTWDRYYVNEHYDKHVNVSSGVAAGVTIGIFFVVFVLTFGCRIYSQYIDRDHGSSSAANGESMMSEAIASDMWICGRPSEPPPPYEIAILMPKTCPPISHV</sequence>
<evidence type="ECO:0000256" key="1">
    <source>
        <dbReference type="ARBA" id="ARBA00004167"/>
    </source>
</evidence>
<evidence type="ECO:0000256" key="7">
    <source>
        <dbReference type="ARBA" id="ARBA00023136"/>
    </source>
</evidence>
<evidence type="ECO:0000256" key="8">
    <source>
        <dbReference type="RuleBase" id="RU366017"/>
    </source>
</evidence>
<evidence type="ECO:0000256" key="3">
    <source>
        <dbReference type="ARBA" id="ARBA00022676"/>
    </source>
</evidence>
<keyword evidence="5 8" id="KW-0812">Transmembrane</keyword>
<feature type="transmembrane region" description="Helical" evidence="8">
    <location>
        <begin position="551"/>
        <end position="573"/>
    </location>
</feature>
<gene>
    <name evidence="9" type="ORF">CAMP_LOCUS12666</name>
</gene>
<comment type="similarity">
    <text evidence="2 8">Belongs to the glycosyltransferase 92 family.</text>
</comment>